<dbReference type="AlphaFoldDB" id="T1AJY2"/>
<protein>
    <recommendedName>
        <fullName evidence="2">L-glutamate gamma-semialdehyde dehydrogenase</fullName>
        <ecNumber evidence="2">1.2.1.88</ecNumber>
    </recommendedName>
</protein>
<organism evidence="7">
    <name type="scientific">mine drainage metagenome</name>
    <dbReference type="NCBI Taxonomy" id="410659"/>
    <lineage>
        <taxon>unclassified sequences</taxon>
        <taxon>metagenomes</taxon>
        <taxon>ecological metagenomes</taxon>
    </lineage>
</organism>
<dbReference type="InterPro" id="IPR050485">
    <property type="entry name" value="Proline_metab_enzyme"/>
</dbReference>
<reference evidence="7" key="1">
    <citation type="submission" date="2013-08" db="EMBL/GenBank/DDBJ databases">
        <authorList>
            <person name="Mendez C."/>
            <person name="Richter M."/>
            <person name="Ferrer M."/>
            <person name="Sanchez J."/>
        </authorList>
    </citation>
    <scope>NUCLEOTIDE SEQUENCE</scope>
</reference>
<gene>
    <name evidence="7" type="ORF">B2A_04709</name>
</gene>
<feature type="non-terminal residue" evidence="7">
    <location>
        <position position="1"/>
    </location>
</feature>
<comment type="pathway">
    <text evidence="1">Amino-acid degradation; L-proline degradation into L-glutamate; L-glutamate from L-proline: step 2/2.</text>
</comment>
<keyword evidence="4" id="KW-0520">NAD</keyword>
<evidence type="ECO:0000259" key="6">
    <source>
        <dbReference type="Pfam" id="PF00171"/>
    </source>
</evidence>
<dbReference type="InterPro" id="IPR016161">
    <property type="entry name" value="Ald_DH/histidinol_DH"/>
</dbReference>
<comment type="caution">
    <text evidence="7">The sequence shown here is derived from an EMBL/GenBank/DDBJ whole genome shotgun (WGS) entry which is preliminary data.</text>
</comment>
<reference evidence="7" key="2">
    <citation type="journal article" date="2014" name="ISME J.">
        <title>Microbial stratification in low pH oxic and suboxic macroscopic growths along an acid mine drainage.</title>
        <authorList>
            <person name="Mendez-Garcia C."/>
            <person name="Mesa V."/>
            <person name="Sprenger R.R."/>
            <person name="Richter M."/>
            <person name="Diez M.S."/>
            <person name="Solano J."/>
            <person name="Bargiela R."/>
            <person name="Golyshina O.V."/>
            <person name="Manteca A."/>
            <person name="Ramos J.L."/>
            <person name="Gallego J.R."/>
            <person name="Llorente I."/>
            <person name="Martins Dos Santos V.A."/>
            <person name="Jensen O.N."/>
            <person name="Pelaez A.I."/>
            <person name="Sanchez J."/>
            <person name="Ferrer M."/>
        </authorList>
    </citation>
    <scope>NUCLEOTIDE SEQUENCE</scope>
</reference>
<dbReference type="PANTHER" id="PTHR42862:SF1">
    <property type="entry name" value="DELTA-1-PYRROLINE-5-CARBOXYLATE DEHYDROGENASE 2, ISOFORM A-RELATED"/>
    <property type="match status" value="1"/>
</dbReference>
<dbReference type="GO" id="GO:0010133">
    <property type="term" value="P:L-proline catabolic process to L-glutamate"/>
    <property type="evidence" value="ECO:0007669"/>
    <property type="project" value="TreeGrafter"/>
</dbReference>
<evidence type="ECO:0000256" key="5">
    <source>
        <dbReference type="ARBA" id="ARBA00048142"/>
    </source>
</evidence>
<dbReference type="PANTHER" id="PTHR42862">
    <property type="entry name" value="DELTA-1-PYRROLINE-5-CARBOXYLATE DEHYDROGENASE 1, ISOFORM A-RELATED"/>
    <property type="match status" value="1"/>
</dbReference>
<dbReference type="Gene3D" id="3.40.605.10">
    <property type="entry name" value="Aldehyde Dehydrogenase, Chain A, domain 1"/>
    <property type="match status" value="1"/>
</dbReference>
<feature type="non-terminal residue" evidence="7">
    <location>
        <position position="226"/>
    </location>
</feature>
<proteinExistence type="predicted"/>
<accession>T1AJY2</accession>
<feature type="domain" description="Aldehyde dehydrogenase" evidence="6">
    <location>
        <begin position="1"/>
        <end position="226"/>
    </location>
</feature>
<dbReference type="GO" id="GO:0003842">
    <property type="term" value="F:L-glutamate gamma-semialdehyde dehydrogenase activity"/>
    <property type="evidence" value="ECO:0007669"/>
    <property type="project" value="UniProtKB-EC"/>
</dbReference>
<dbReference type="Pfam" id="PF00171">
    <property type="entry name" value="Aldedh"/>
    <property type="match status" value="1"/>
</dbReference>
<dbReference type="InterPro" id="IPR015590">
    <property type="entry name" value="Aldehyde_DH_dom"/>
</dbReference>
<evidence type="ECO:0000313" key="7">
    <source>
        <dbReference type="EMBL" id="EQD57627.1"/>
    </source>
</evidence>
<evidence type="ECO:0000256" key="4">
    <source>
        <dbReference type="ARBA" id="ARBA00023027"/>
    </source>
</evidence>
<dbReference type="PROSITE" id="PS00070">
    <property type="entry name" value="ALDEHYDE_DEHYDR_CYS"/>
    <property type="match status" value="1"/>
</dbReference>
<dbReference type="InterPro" id="IPR016160">
    <property type="entry name" value="Ald_DH_CS_CYS"/>
</dbReference>
<name>T1AJY2_9ZZZZ</name>
<dbReference type="EMBL" id="AUZZ01003187">
    <property type="protein sequence ID" value="EQD57627.1"/>
    <property type="molecule type" value="Genomic_DNA"/>
</dbReference>
<keyword evidence="3" id="KW-0560">Oxidoreductase</keyword>
<dbReference type="Gene3D" id="3.40.309.10">
    <property type="entry name" value="Aldehyde Dehydrogenase, Chain A, domain 2"/>
    <property type="match status" value="1"/>
</dbReference>
<sequence>VVLKPSSDIPIITYLTVRLLHEAGIPSDALAFLSGSGGIVGRTLIEHPKIGGVVFTGSRDVGMDIYHRSTQNMPRPVITEMGGKDTIIVTEKCSINKAVEGVVRAAFGYAGQKCSACSLVLVQVSIHDEFLKKLKERTEKIKTGDPRKKENFMNPVVNKAAYDKFKSLEPTFTKEGKILTGGHAMNTDGFYVEPTIVYDLKADASIVKNELFLPVLAVRSFKTLKE</sequence>
<evidence type="ECO:0000256" key="1">
    <source>
        <dbReference type="ARBA" id="ARBA00004786"/>
    </source>
</evidence>
<dbReference type="InterPro" id="IPR016162">
    <property type="entry name" value="Ald_DH_N"/>
</dbReference>
<dbReference type="EC" id="1.2.1.88" evidence="2"/>
<evidence type="ECO:0000256" key="2">
    <source>
        <dbReference type="ARBA" id="ARBA00012884"/>
    </source>
</evidence>
<evidence type="ECO:0000256" key="3">
    <source>
        <dbReference type="ARBA" id="ARBA00023002"/>
    </source>
</evidence>
<comment type="catalytic activity">
    <reaction evidence="5">
        <text>L-glutamate 5-semialdehyde + NAD(+) + H2O = L-glutamate + NADH + 2 H(+)</text>
        <dbReference type="Rhea" id="RHEA:30235"/>
        <dbReference type="ChEBI" id="CHEBI:15377"/>
        <dbReference type="ChEBI" id="CHEBI:15378"/>
        <dbReference type="ChEBI" id="CHEBI:29985"/>
        <dbReference type="ChEBI" id="CHEBI:57540"/>
        <dbReference type="ChEBI" id="CHEBI:57945"/>
        <dbReference type="ChEBI" id="CHEBI:58066"/>
        <dbReference type="EC" id="1.2.1.88"/>
    </reaction>
</comment>
<dbReference type="InterPro" id="IPR016163">
    <property type="entry name" value="Ald_DH_C"/>
</dbReference>
<dbReference type="GO" id="GO:0009898">
    <property type="term" value="C:cytoplasmic side of plasma membrane"/>
    <property type="evidence" value="ECO:0007669"/>
    <property type="project" value="TreeGrafter"/>
</dbReference>
<dbReference type="SUPFAM" id="SSF53720">
    <property type="entry name" value="ALDH-like"/>
    <property type="match status" value="1"/>
</dbReference>